<gene>
    <name evidence="3" type="ORF">ACFOUV_13215</name>
</gene>
<dbReference type="InterPro" id="IPR053162">
    <property type="entry name" value="DnaD"/>
</dbReference>
<comment type="caution">
    <text evidence="3">The sequence shown here is derived from an EMBL/GenBank/DDBJ whole genome shotgun (WGS) entry which is preliminary data.</text>
</comment>
<dbReference type="EMBL" id="JBHSAO010000008">
    <property type="protein sequence ID" value="MFC4024756.1"/>
    <property type="molecule type" value="Genomic_DNA"/>
</dbReference>
<evidence type="ECO:0000256" key="1">
    <source>
        <dbReference type="ARBA" id="ARBA00093462"/>
    </source>
</evidence>
<organism evidence="3 4">
    <name type="scientific">Oceanobacillus longus</name>
    <dbReference type="NCBI Taxonomy" id="930120"/>
    <lineage>
        <taxon>Bacteria</taxon>
        <taxon>Bacillati</taxon>
        <taxon>Bacillota</taxon>
        <taxon>Bacilli</taxon>
        <taxon>Bacillales</taxon>
        <taxon>Bacillaceae</taxon>
        <taxon>Oceanobacillus</taxon>
    </lineage>
</organism>
<dbReference type="InterPro" id="IPR006343">
    <property type="entry name" value="DnaB/C_C"/>
</dbReference>
<evidence type="ECO:0000259" key="2">
    <source>
        <dbReference type="Pfam" id="PF07261"/>
    </source>
</evidence>
<dbReference type="Proteomes" id="UP001595772">
    <property type="component" value="Unassembled WGS sequence"/>
</dbReference>
<name>A0ABV8H0M9_9BACI</name>
<reference evidence="4" key="1">
    <citation type="journal article" date="2019" name="Int. J. Syst. Evol. Microbiol.">
        <title>The Global Catalogue of Microorganisms (GCM) 10K type strain sequencing project: providing services to taxonomists for standard genome sequencing and annotation.</title>
        <authorList>
            <consortium name="The Broad Institute Genomics Platform"/>
            <consortium name="The Broad Institute Genome Sequencing Center for Infectious Disease"/>
            <person name="Wu L."/>
            <person name="Ma J."/>
        </authorList>
    </citation>
    <scope>NUCLEOTIDE SEQUENCE [LARGE SCALE GENOMIC DNA]</scope>
    <source>
        <strain evidence="4">IBRC-M 10703</strain>
    </source>
</reference>
<dbReference type="NCBIfam" id="TIGR01446">
    <property type="entry name" value="DnaD_dom"/>
    <property type="match status" value="1"/>
</dbReference>
<dbReference type="InterPro" id="IPR034829">
    <property type="entry name" value="DnaD-like_sf"/>
</dbReference>
<sequence>MMDQGNEEIVEMDESMGGSVDYSVNRNMDHNKNHSLDHNVDRNVDPLFKQNKTKQNNTTNTTDAIRFFQENFGVVSPYVAEDMIHWINDLGESLVQYAMKRALELGSSNWGYVKAILDSWAKKGIRSVEAARAEEVAYRRRHEQKATRRSGAYQSGGQVVGEIVPDWFRQGNHKVQERDDGEKNVAKEMAEVGRRLREYANA</sequence>
<feature type="domain" description="DnaB/C C-terminal" evidence="2">
    <location>
        <begin position="65"/>
        <end position="134"/>
    </location>
</feature>
<dbReference type="Gene3D" id="1.10.10.630">
    <property type="entry name" value="DnaD domain-like"/>
    <property type="match status" value="1"/>
</dbReference>
<dbReference type="SUPFAM" id="SSF158499">
    <property type="entry name" value="DnaD domain-like"/>
    <property type="match status" value="1"/>
</dbReference>
<dbReference type="PANTHER" id="PTHR37293:SF9">
    <property type="entry name" value="PHI ETA ORF 22-LIKE PROTEIN"/>
    <property type="match status" value="1"/>
</dbReference>
<keyword evidence="4" id="KW-1185">Reference proteome</keyword>
<proteinExistence type="inferred from homology"/>
<evidence type="ECO:0000313" key="3">
    <source>
        <dbReference type="EMBL" id="MFC4024756.1"/>
    </source>
</evidence>
<comment type="similarity">
    <text evidence="1">Belongs to the DnaB/DnaD family.</text>
</comment>
<accession>A0ABV8H0M9</accession>
<dbReference type="PANTHER" id="PTHR37293">
    <property type="entry name" value="PHAGE REPLICATION PROTEIN-RELATED"/>
    <property type="match status" value="1"/>
</dbReference>
<dbReference type="RefSeq" id="WP_379497238.1">
    <property type="nucleotide sequence ID" value="NZ_JBHSAO010000008.1"/>
</dbReference>
<evidence type="ECO:0000313" key="4">
    <source>
        <dbReference type="Proteomes" id="UP001595772"/>
    </source>
</evidence>
<protein>
    <submittedName>
        <fullName evidence="3">DnaD domain-containing protein</fullName>
    </submittedName>
</protein>
<dbReference type="Pfam" id="PF07261">
    <property type="entry name" value="DnaB_2"/>
    <property type="match status" value="1"/>
</dbReference>